<name>W9SH84_9ROSA</name>
<gene>
    <name evidence="10" type="ORF">L484_021571</name>
</gene>
<dbReference type="GO" id="GO:0005524">
    <property type="term" value="F:ATP binding"/>
    <property type="evidence" value="ECO:0007669"/>
    <property type="project" value="UniProtKB-KW"/>
</dbReference>
<dbReference type="EC" id="2.7.11.1" evidence="1"/>
<dbReference type="OrthoDB" id="676979at2759"/>
<dbReference type="InterPro" id="IPR008266">
    <property type="entry name" value="Tyr_kinase_AS"/>
</dbReference>
<dbReference type="InterPro" id="IPR001245">
    <property type="entry name" value="Ser-Thr/Tyr_kinase_cat_dom"/>
</dbReference>
<keyword evidence="11" id="KW-1185">Reference proteome</keyword>
<dbReference type="GO" id="GO:0004674">
    <property type="term" value="F:protein serine/threonine kinase activity"/>
    <property type="evidence" value="ECO:0007669"/>
    <property type="project" value="UniProtKB-KW"/>
</dbReference>
<evidence type="ECO:0000256" key="5">
    <source>
        <dbReference type="ARBA" id="ARBA00022777"/>
    </source>
</evidence>
<dbReference type="InterPro" id="IPR000719">
    <property type="entry name" value="Prot_kinase_dom"/>
</dbReference>
<reference evidence="11" key="1">
    <citation type="submission" date="2013-01" db="EMBL/GenBank/DDBJ databases">
        <title>Draft Genome Sequence of a Mulberry Tree, Morus notabilis C.K. Schneid.</title>
        <authorList>
            <person name="He N."/>
            <person name="Zhao S."/>
        </authorList>
    </citation>
    <scope>NUCLEOTIDE SEQUENCE</scope>
</reference>
<evidence type="ECO:0000256" key="3">
    <source>
        <dbReference type="ARBA" id="ARBA00022679"/>
    </source>
</evidence>
<proteinExistence type="predicted"/>
<dbReference type="FunFam" id="1.10.510.10:FF:001023">
    <property type="entry name" value="Os07g0541700 protein"/>
    <property type="match status" value="1"/>
</dbReference>
<accession>W9SH84</accession>
<dbReference type="InterPro" id="IPR011009">
    <property type="entry name" value="Kinase-like_dom_sf"/>
</dbReference>
<comment type="catalytic activity">
    <reaction evidence="8">
        <text>L-seryl-[protein] + ATP = O-phospho-L-seryl-[protein] + ADP + H(+)</text>
        <dbReference type="Rhea" id="RHEA:17989"/>
        <dbReference type="Rhea" id="RHEA-COMP:9863"/>
        <dbReference type="Rhea" id="RHEA-COMP:11604"/>
        <dbReference type="ChEBI" id="CHEBI:15378"/>
        <dbReference type="ChEBI" id="CHEBI:29999"/>
        <dbReference type="ChEBI" id="CHEBI:30616"/>
        <dbReference type="ChEBI" id="CHEBI:83421"/>
        <dbReference type="ChEBI" id="CHEBI:456216"/>
        <dbReference type="EC" id="2.7.11.1"/>
    </reaction>
</comment>
<dbReference type="Proteomes" id="UP000030645">
    <property type="component" value="Unassembled WGS sequence"/>
</dbReference>
<evidence type="ECO:0000256" key="4">
    <source>
        <dbReference type="ARBA" id="ARBA00022741"/>
    </source>
</evidence>
<protein>
    <recommendedName>
        <fullName evidence="1">non-specific serine/threonine protein kinase</fullName>
        <ecNumber evidence="1">2.7.11.1</ecNumber>
    </recommendedName>
</protein>
<evidence type="ECO:0000256" key="1">
    <source>
        <dbReference type="ARBA" id="ARBA00012513"/>
    </source>
</evidence>
<evidence type="ECO:0000256" key="2">
    <source>
        <dbReference type="ARBA" id="ARBA00022527"/>
    </source>
</evidence>
<organism evidence="10 11">
    <name type="scientific">Morus notabilis</name>
    <dbReference type="NCBI Taxonomy" id="981085"/>
    <lineage>
        <taxon>Eukaryota</taxon>
        <taxon>Viridiplantae</taxon>
        <taxon>Streptophyta</taxon>
        <taxon>Embryophyta</taxon>
        <taxon>Tracheophyta</taxon>
        <taxon>Spermatophyta</taxon>
        <taxon>Magnoliopsida</taxon>
        <taxon>eudicotyledons</taxon>
        <taxon>Gunneridae</taxon>
        <taxon>Pentapetalae</taxon>
        <taxon>rosids</taxon>
        <taxon>fabids</taxon>
        <taxon>Rosales</taxon>
        <taxon>Moraceae</taxon>
        <taxon>Moreae</taxon>
        <taxon>Morus</taxon>
    </lineage>
</organism>
<evidence type="ECO:0000256" key="6">
    <source>
        <dbReference type="ARBA" id="ARBA00022840"/>
    </source>
</evidence>
<dbReference type="PANTHER" id="PTHR48005">
    <property type="entry name" value="LEUCINE RICH REPEAT KINASE 2"/>
    <property type="match status" value="1"/>
</dbReference>
<sequence>MLSKEREAQELDWKRRVNIIRGVANGLAYMHVDTFPAIVHKDISSKNILLNSNYEACISDFGTAKLLERDSSNWTAIAEFAYTMKVTEKCDVYSFGVLAVEMIKGQRPGNLTLSLSSPLTRTGVMLEDVLDDRLPPPPQEILNQLIDILKLAVVCLQENPQSRPTMKDVSQILSTLIMKS</sequence>
<keyword evidence="6" id="KW-0067">ATP-binding</keyword>
<dbReference type="eggNOG" id="ENOG502QQYD">
    <property type="taxonomic scope" value="Eukaryota"/>
</dbReference>
<evidence type="ECO:0000256" key="8">
    <source>
        <dbReference type="ARBA" id="ARBA00048679"/>
    </source>
</evidence>
<comment type="catalytic activity">
    <reaction evidence="7">
        <text>L-threonyl-[protein] + ATP = O-phospho-L-threonyl-[protein] + ADP + H(+)</text>
        <dbReference type="Rhea" id="RHEA:46608"/>
        <dbReference type="Rhea" id="RHEA-COMP:11060"/>
        <dbReference type="Rhea" id="RHEA-COMP:11605"/>
        <dbReference type="ChEBI" id="CHEBI:15378"/>
        <dbReference type="ChEBI" id="CHEBI:30013"/>
        <dbReference type="ChEBI" id="CHEBI:30616"/>
        <dbReference type="ChEBI" id="CHEBI:61977"/>
        <dbReference type="ChEBI" id="CHEBI:456216"/>
        <dbReference type="EC" id="2.7.11.1"/>
    </reaction>
</comment>
<dbReference type="Gene3D" id="1.10.510.10">
    <property type="entry name" value="Transferase(Phosphotransferase) domain 1"/>
    <property type="match status" value="1"/>
</dbReference>
<keyword evidence="10" id="KW-0675">Receptor</keyword>
<dbReference type="PROSITE" id="PS00109">
    <property type="entry name" value="PROTEIN_KINASE_TYR"/>
    <property type="match status" value="1"/>
</dbReference>
<keyword evidence="3" id="KW-0808">Transferase</keyword>
<dbReference type="PANTHER" id="PTHR48005:SF95">
    <property type="entry name" value="PROTEIN KINASE DOMAIN-CONTAINING PROTEIN"/>
    <property type="match status" value="1"/>
</dbReference>
<dbReference type="PROSITE" id="PS50011">
    <property type="entry name" value="PROTEIN_KINASE_DOM"/>
    <property type="match status" value="1"/>
</dbReference>
<feature type="domain" description="Protein kinase" evidence="9">
    <location>
        <begin position="1"/>
        <end position="177"/>
    </location>
</feature>
<evidence type="ECO:0000259" key="9">
    <source>
        <dbReference type="PROSITE" id="PS50011"/>
    </source>
</evidence>
<keyword evidence="2" id="KW-0723">Serine/threonine-protein kinase</keyword>
<dbReference type="EMBL" id="KE345565">
    <property type="protein sequence ID" value="EXC06732.1"/>
    <property type="molecule type" value="Genomic_DNA"/>
</dbReference>
<evidence type="ECO:0000256" key="7">
    <source>
        <dbReference type="ARBA" id="ARBA00047899"/>
    </source>
</evidence>
<evidence type="ECO:0000313" key="11">
    <source>
        <dbReference type="Proteomes" id="UP000030645"/>
    </source>
</evidence>
<keyword evidence="4" id="KW-0547">Nucleotide-binding</keyword>
<dbReference type="InterPro" id="IPR051420">
    <property type="entry name" value="Ser_Thr_Kinases_DiverseReg"/>
</dbReference>
<dbReference type="AlphaFoldDB" id="W9SH84"/>
<evidence type="ECO:0000313" key="10">
    <source>
        <dbReference type="EMBL" id="EXC06732.1"/>
    </source>
</evidence>
<dbReference type="KEGG" id="mnt:21404424"/>
<dbReference type="SUPFAM" id="SSF56112">
    <property type="entry name" value="Protein kinase-like (PK-like)"/>
    <property type="match status" value="1"/>
</dbReference>
<dbReference type="Pfam" id="PF07714">
    <property type="entry name" value="PK_Tyr_Ser-Thr"/>
    <property type="match status" value="1"/>
</dbReference>
<keyword evidence="5 10" id="KW-0418">Kinase</keyword>